<reference evidence="2" key="1">
    <citation type="submission" date="2016-01" db="EMBL/GenBank/DDBJ databases">
        <title>Isolation and Characterization of Enterobacteria phage CBB.</title>
        <authorList>
            <person name="Buttimer C.T.H."/>
            <person name="Hendrix H."/>
            <person name="Alexandre H."/>
            <person name="O'Mahony J."/>
            <person name="Lavigne R."/>
            <person name="Coffey A."/>
        </authorList>
    </citation>
    <scope>NUCLEOTIDE SEQUENCE [LARGE SCALE GENOMIC DNA]</scope>
</reference>
<dbReference type="Proteomes" id="UP000223891">
    <property type="component" value="Segment"/>
</dbReference>
<accession>A0A1L2CUQ9</accession>
<dbReference type="EMBL" id="KU574722">
    <property type="protein sequence ID" value="AMM43737.1"/>
    <property type="molecule type" value="Genomic_DNA"/>
</dbReference>
<gene>
    <name evidence="1" type="ORF">CBB_172</name>
</gene>
<name>A0A1L2CUQ9_9CAUD</name>
<sequence>MKVTIRKIVYVDEQVDLLDFLDSHDCVPEFIDLSNPYYGEGYNFPGYPTENFIMVHQESYDGGLHELGYILCEKEPPCLKTYIKEHITEFVPFEE</sequence>
<proteinExistence type="predicted"/>
<keyword evidence="2" id="KW-1185">Reference proteome</keyword>
<evidence type="ECO:0000313" key="1">
    <source>
        <dbReference type="EMBL" id="AMM43737.1"/>
    </source>
</evidence>
<protein>
    <submittedName>
        <fullName evidence="1">Uncharacterized protein</fullName>
    </submittedName>
</protein>
<evidence type="ECO:0000313" key="2">
    <source>
        <dbReference type="Proteomes" id="UP000223891"/>
    </source>
</evidence>
<organism evidence="1 2">
    <name type="scientific">Pectobacterium phage vB_PcaM_CBB</name>
    <dbReference type="NCBI Taxonomy" id="2772511"/>
    <lineage>
        <taxon>Viruses</taxon>
        <taxon>Duplodnaviria</taxon>
        <taxon>Heunggongvirae</taxon>
        <taxon>Uroviricota</taxon>
        <taxon>Caudoviricetes</taxon>
        <taxon>Mimasvirus</taxon>
        <taxon>Mimasvirus CBB</taxon>
    </lineage>
</organism>